<evidence type="ECO:0000313" key="2">
    <source>
        <dbReference type="EMBL" id="KOA18479.1"/>
    </source>
</evidence>
<dbReference type="PATRIC" id="fig|1121318.3.peg.3376"/>
<keyword evidence="3" id="KW-1185">Reference proteome</keyword>
<evidence type="ECO:0000313" key="3">
    <source>
        <dbReference type="Proteomes" id="UP000037043"/>
    </source>
</evidence>
<reference evidence="3" key="1">
    <citation type="submission" date="2015-08" db="EMBL/GenBank/DDBJ databases">
        <title>Genome sequence of the strict anaerobe Clostridium homopropionicum LuHBu1 (DSM 5847T).</title>
        <authorList>
            <person name="Poehlein A."/>
            <person name="Beck M."/>
            <person name="Schiel-Bengelsdorf B."/>
            <person name="Bengelsdorf F.R."/>
            <person name="Daniel R."/>
            <person name="Duerre P."/>
        </authorList>
    </citation>
    <scope>NUCLEOTIDE SEQUENCE [LARGE SCALE GENOMIC DNA]</scope>
    <source>
        <strain evidence="3">DSM 5847</strain>
    </source>
</reference>
<organism evidence="2 3">
    <name type="scientific">Clostridium homopropionicum DSM 5847</name>
    <dbReference type="NCBI Taxonomy" id="1121318"/>
    <lineage>
        <taxon>Bacteria</taxon>
        <taxon>Bacillati</taxon>
        <taxon>Bacillota</taxon>
        <taxon>Clostridia</taxon>
        <taxon>Eubacteriales</taxon>
        <taxon>Clostridiaceae</taxon>
        <taxon>Clostridium</taxon>
    </lineage>
</organism>
<name>A0A0L6Z679_9CLOT</name>
<proteinExistence type="predicted"/>
<feature type="region of interest" description="Disordered" evidence="1">
    <location>
        <begin position="123"/>
        <end position="145"/>
    </location>
</feature>
<protein>
    <submittedName>
        <fullName evidence="2">Uncharacterized protein</fullName>
    </submittedName>
</protein>
<gene>
    <name evidence="2" type="ORF">CLHOM_33810</name>
</gene>
<dbReference type="STRING" id="36844.SAMN04488501_10199"/>
<dbReference type="RefSeq" id="WP_052222822.1">
    <property type="nucleotide sequence ID" value="NZ_LHUR01000042.1"/>
</dbReference>
<dbReference type="EMBL" id="LHUR01000042">
    <property type="protein sequence ID" value="KOA18479.1"/>
    <property type="molecule type" value="Genomic_DNA"/>
</dbReference>
<comment type="caution">
    <text evidence="2">The sequence shown here is derived from an EMBL/GenBank/DDBJ whole genome shotgun (WGS) entry which is preliminary data.</text>
</comment>
<evidence type="ECO:0000256" key="1">
    <source>
        <dbReference type="SAM" id="MobiDB-lite"/>
    </source>
</evidence>
<sequence length="171" mass="19215">MNFSGWSNFEDFARACGYTNFNNNANNNSNNNSKTNEFKNMGCCDIPNGFQCLNPQLFVIIGTILGEIMAGNLPFNVQNALGNWFELLGQVILTYNSQQQYFQGGPGLSFNPKSYNINNQYCNTTQNSNSSKSNKESSKNNQNNIDKINELESRINDLIAEIEVIKNKINI</sequence>
<dbReference type="AlphaFoldDB" id="A0A0L6Z679"/>
<feature type="compositionally biased region" description="Low complexity" evidence="1">
    <location>
        <begin position="123"/>
        <end position="132"/>
    </location>
</feature>
<dbReference type="Proteomes" id="UP000037043">
    <property type="component" value="Unassembled WGS sequence"/>
</dbReference>
<accession>A0A0L6Z679</accession>